<gene>
    <name evidence="1" type="ORF">V8G58_07835</name>
</gene>
<evidence type="ECO:0000313" key="2">
    <source>
        <dbReference type="Proteomes" id="UP001610100"/>
    </source>
</evidence>
<dbReference type="Proteomes" id="UP001610100">
    <property type="component" value="Unassembled WGS sequence"/>
</dbReference>
<dbReference type="EMBL" id="JBAWKB010000002">
    <property type="protein sequence ID" value="MFH6771844.1"/>
    <property type="molecule type" value="Genomic_DNA"/>
</dbReference>
<evidence type="ECO:0008006" key="3">
    <source>
        <dbReference type="Google" id="ProtNLM"/>
    </source>
</evidence>
<keyword evidence="2" id="KW-1185">Reference proteome</keyword>
<name>A0ABW7MYF4_9FLAO</name>
<evidence type="ECO:0000313" key="1">
    <source>
        <dbReference type="EMBL" id="MFH6771844.1"/>
    </source>
</evidence>
<dbReference type="InterPro" id="IPR014710">
    <property type="entry name" value="RmlC-like_jellyroll"/>
</dbReference>
<organism evidence="1 2">
    <name type="scientific">Gaetbulibacter aestuarii</name>
    <dbReference type="NCBI Taxonomy" id="1502358"/>
    <lineage>
        <taxon>Bacteria</taxon>
        <taxon>Pseudomonadati</taxon>
        <taxon>Bacteroidota</taxon>
        <taxon>Flavobacteriia</taxon>
        <taxon>Flavobacteriales</taxon>
        <taxon>Flavobacteriaceae</taxon>
        <taxon>Gaetbulibacter</taxon>
    </lineage>
</organism>
<accession>A0ABW7MYF4</accession>
<dbReference type="Gene3D" id="2.60.120.10">
    <property type="entry name" value="Jelly Rolls"/>
    <property type="match status" value="1"/>
</dbReference>
<proteinExistence type="predicted"/>
<dbReference type="RefSeq" id="WP_344741047.1">
    <property type="nucleotide sequence ID" value="NZ_BAABAY010000002.1"/>
</dbReference>
<comment type="caution">
    <text evidence="1">The sequence shown here is derived from an EMBL/GenBank/DDBJ whole genome shotgun (WGS) entry which is preliminary data.</text>
</comment>
<protein>
    <recommendedName>
        <fullName evidence="3">Cupin</fullName>
    </recommendedName>
</protein>
<reference evidence="1 2" key="1">
    <citation type="submission" date="2024-02" db="EMBL/GenBank/DDBJ databases">
        <title>A Gaetbulibacter species isolated from tidal flats and genomic insights of their niches.</title>
        <authorList>
            <person name="Ye Y."/>
        </authorList>
    </citation>
    <scope>NUCLEOTIDE SEQUENCE [LARGE SCALE GENOMIC DNA]</scope>
    <source>
        <strain evidence="1 2">KYW382</strain>
    </source>
</reference>
<sequence length="119" mass="13720">MKNETKNNWNWPESLDALKAAPEHHKLLLENDSVRVLDTLIKPGDITKVHTHKWPATYYILSWSDFVRRDENDQVVLDSRNLESPPKLHTALWSEPLPPHTLENVGSADIHLISVELKN</sequence>